<comment type="similarity">
    <text evidence="13">Belongs to the TFB4 family.</text>
</comment>
<keyword evidence="13" id="KW-0234">DNA repair</keyword>
<feature type="domain" description="C2H2-type" evidence="15">
    <location>
        <begin position="868"/>
        <end position="897"/>
    </location>
</feature>
<feature type="region of interest" description="Disordered" evidence="14">
    <location>
        <begin position="382"/>
        <end position="512"/>
    </location>
</feature>
<dbReference type="FunFam" id="3.30.160.60:FF:000226">
    <property type="entry name" value="Zinc finger protein 236 variant"/>
    <property type="match status" value="1"/>
</dbReference>
<keyword evidence="4 13" id="KW-0479">Metal-binding</keyword>
<feature type="region of interest" description="Disordered" evidence="14">
    <location>
        <begin position="2331"/>
        <end position="2358"/>
    </location>
</feature>
<dbReference type="GO" id="GO:0008270">
    <property type="term" value="F:zinc ion binding"/>
    <property type="evidence" value="ECO:0007669"/>
    <property type="project" value="UniProtKB-KW"/>
</dbReference>
<evidence type="ECO:0000256" key="1">
    <source>
        <dbReference type="ARBA" id="ARBA00003767"/>
    </source>
</evidence>
<feature type="region of interest" description="Disordered" evidence="14">
    <location>
        <begin position="1901"/>
        <end position="1949"/>
    </location>
</feature>
<feature type="domain" description="C2H2-type" evidence="15">
    <location>
        <begin position="840"/>
        <end position="867"/>
    </location>
</feature>
<keyword evidence="9" id="KW-0238">DNA-binding</keyword>
<dbReference type="GO" id="GO:0000981">
    <property type="term" value="F:DNA-binding transcription factor activity, RNA polymerase II-specific"/>
    <property type="evidence" value="ECO:0007669"/>
    <property type="project" value="TreeGrafter"/>
</dbReference>
<evidence type="ECO:0000313" key="16">
    <source>
        <dbReference type="EMBL" id="CAH1800590.1"/>
    </source>
</evidence>
<feature type="region of interest" description="Disordered" evidence="14">
    <location>
        <begin position="317"/>
        <end position="336"/>
    </location>
</feature>
<evidence type="ECO:0000259" key="15">
    <source>
        <dbReference type="PROSITE" id="PS50157"/>
    </source>
</evidence>
<evidence type="ECO:0000256" key="4">
    <source>
        <dbReference type="ARBA" id="ARBA00022723"/>
    </source>
</evidence>
<dbReference type="Pfam" id="PF00096">
    <property type="entry name" value="zf-C2H2"/>
    <property type="match status" value="4"/>
</dbReference>
<evidence type="ECO:0000256" key="6">
    <source>
        <dbReference type="ARBA" id="ARBA00022771"/>
    </source>
</evidence>
<proteinExistence type="inferred from homology"/>
<protein>
    <recommendedName>
        <fullName evidence="13">General transcription factor IIH subunit 3</fullName>
    </recommendedName>
    <alternativeName>
        <fullName evidence="13">General transcription factor IIH polypeptide 3</fullName>
    </alternativeName>
</protein>
<dbReference type="InterPro" id="IPR036465">
    <property type="entry name" value="vWFA_dom_sf"/>
</dbReference>
<feature type="region of interest" description="Disordered" evidence="14">
    <location>
        <begin position="202"/>
        <end position="224"/>
    </location>
</feature>
<feature type="region of interest" description="Disordered" evidence="14">
    <location>
        <begin position="1977"/>
        <end position="2001"/>
    </location>
</feature>
<keyword evidence="10 13" id="KW-0804">Transcription</keyword>
<feature type="domain" description="C2H2-type" evidence="15">
    <location>
        <begin position="718"/>
        <end position="746"/>
    </location>
</feature>
<dbReference type="PROSITE" id="PS00028">
    <property type="entry name" value="ZINC_FINGER_C2H2_1"/>
    <property type="match status" value="11"/>
</dbReference>
<feature type="compositionally biased region" description="Polar residues" evidence="14">
    <location>
        <begin position="2027"/>
        <end position="2044"/>
    </location>
</feature>
<feature type="compositionally biased region" description="Polar residues" evidence="14">
    <location>
        <begin position="318"/>
        <end position="331"/>
    </location>
</feature>
<comment type="subcellular location">
    <subcellularLocation>
        <location evidence="2 13">Nucleus</location>
    </subcellularLocation>
</comment>
<dbReference type="GO" id="GO:0006289">
    <property type="term" value="P:nucleotide-excision repair"/>
    <property type="evidence" value="ECO:0007669"/>
    <property type="project" value="UniProtKB-UniRule"/>
</dbReference>
<feature type="compositionally biased region" description="Basic and acidic residues" evidence="14">
    <location>
        <begin position="108"/>
        <end position="121"/>
    </location>
</feature>
<dbReference type="GO" id="GO:0000439">
    <property type="term" value="C:transcription factor TFIIH core complex"/>
    <property type="evidence" value="ECO:0007669"/>
    <property type="project" value="UniProtKB-UniRule"/>
</dbReference>
<dbReference type="Pfam" id="PF03850">
    <property type="entry name" value="Tfb4"/>
    <property type="match status" value="1"/>
</dbReference>
<evidence type="ECO:0000256" key="12">
    <source>
        <dbReference type="PROSITE-ProRule" id="PRU00042"/>
    </source>
</evidence>
<keyword evidence="6 12" id="KW-0863">Zinc-finger</keyword>
<evidence type="ECO:0000256" key="5">
    <source>
        <dbReference type="ARBA" id="ARBA00022737"/>
    </source>
</evidence>
<feature type="compositionally biased region" description="Basic and acidic residues" evidence="14">
    <location>
        <begin position="2183"/>
        <end position="2194"/>
    </location>
</feature>
<evidence type="ECO:0000256" key="7">
    <source>
        <dbReference type="ARBA" id="ARBA00022833"/>
    </source>
</evidence>
<reference evidence="16" key="1">
    <citation type="submission" date="2022-03" db="EMBL/GenBank/DDBJ databases">
        <authorList>
            <person name="Martin C."/>
        </authorList>
    </citation>
    <scope>NUCLEOTIDE SEQUENCE</scope>
</reference>
<accession>A0A8S4Q413</accession>
<organism evidence="16 17">
    <name type="scientific">Owenia fusiformis</name>
    <name type="common">Polychaete worm</name>
    <dbReference type="NCBI Taxonomy" id="6347"/>
    <lineage>
        <taxon>Eukaryota</taxon>
        <taxon>Metazoa</taxon>
        <taxon>Spiralia</taxon>
        <taxon>Lophotrochozoa</taxon>
        <taxon>Annelida</taxon>
        <taxon>Polychaeta</taxon>
        <taxon>Sedentaria</taxon>
        <taxon>Canalipalpata</taxon>
        <taxon>Sabellida</taxon>
        <taxon>Oweniida</taxon>
        <taxon>Oweniidae</taxon>
        <taxon>Owenia</taxon>
    </lineage>
</organism>
<feature type="domain" description="C2H2-type" evidence="15">
    <location>
        <begin position="548"/>
        <end position="576"/>
    </location>
</feature>
<feature type="domain" description="C2H2-type" evidence="15">
    <location>
        <begin position="784"/>
        <end position="811"/>
    </location>
</feature>
<feature type="region of interest" description="Disordered" evidence="14">
    <location>
        <begin position="664"/>
        <end position="689"/>
    </location>
</feature>
<feature type="domain" description="C2H2-type" evidence="15">
    <location>
        <begin position="520"/>
        <end position="547"/>
    </location>
</feature>
<keyword evidence="7 13" id="KW-0862">Zinc</keyword>
<dbReference type="InterPro" id="IPR004600">
    <property type="entry name" value="TFIIH_Tfb4/GTF2H3"/>
</dbReference>
<evidence type="ECO:0000256" key="3">
    <source>
        <dbReference type="ARBA" id="ARBA00006991"/>
    </source>
</evidence>
<feature type="compositionally biased region" description="Low complexity" evidence="14">
    <location>
        <begin position="494"/>
        <end position="506"/>
    </location>
</feature>
<keyword evidence="5" id="KW-0677">Repeat</keyword>
<feature type="region of interest" description="Disordered" evidence="14">
    <location>
        <begin position="2027"/>
        <end position="2046"/>
    </location>
</feature>
<sequence length="2704" mass="308019">MPRKLRARKTDHPSKNNTTNSKSNISADETNSLHIKNAGSEEYINTRKRRRCGFENRKVCDVNKESSAKTPRTNIIPAALANDDSSAEFPNQPAIASKTKMKVTKTRPSKDEPKPIMDMDDKSQSVNDFVENYSDTKQSTTDQMNETPVVCYKNRRKRRLISGISDPLIKYQEQPDVSVSPNVSKCVIERPKRSTKKINDFITDTNHNTNTTTDEQDNNDPDATMKKTRYFSRKSRLIHPPTKPPEHTAKSLNSSQVTAKQKEQTVEGPYMCVICNNDLPTIEDLRSHITAHGKREGLLLGDKKLLQIKCLDPLPIETKSTQKNSPTSDNTTDQREITNNIEKEKFALKCKRLCPDIEVKRSNVKVPHKKFEKPQLIEQKGANIIDVKADPQHVKALSQQKSPHEHDKISLQSAKNPPKSANSASHSGKTPPKLIMAPPQPVKTPPLLVKTPPRSTKTPPQPVKTPPQSVKTPSQSIKTPPHLIKTPPQPVKTPPQTVKTPPHTTTEFNPSGLNPTFYPFKCEYCERRFPQRRNLCNHEIIHTGGNSVKCEDCTETFKFPCDLKEHKVMIHNYTGEYICEICQMDQPDWKTYAKHVRAHASDKLHVCSVCNRAFSHKQKLYTHKLTHGPIDGAKVAEGTSIPQEKYRNCRNSKKSIVKADAIPQKTRKQKEHNVKEEKHNVKDKEHNRKHQCEECQKSFTKAYNLQVHMRTHSGEKPYSCGQCGKTFSQRGTLYTHTQKVHAGQKQKTDPSKRRTYICEICGQTYRKLARLSRHIASHDGIKNYKCTICSKVFQGPEGLIYHMKVHSGEKAFVCQICGASFTLSGTLKAHKRIHSGEKPYKCDYCNKYFAWPDVLKKHIRIHTGEKPYACIVCDKRFIQIAGIKSHFKCSGHKGMRKVPTSEQERIISITNKRDTTITPNKEMQLDASKHQKQCVTENAPSNLNGSNKDKKNTKIIAKQFNEYGNNMNTHIEGQTYPPNDSAIVESGAKCAVVDDGYTENEASSIAHSGEAHDDEDDAQEDVAAKVSEETTTDAVNWLNFFADQEKWSGPPLEQNPDQSKHCSTSEIKQNSLNDQAVKNSICHYENSIKSMLSQNQNDQPIRNMLSNNEQSIRNLTNDDQPIRNMLSNNEQPIRNFTNNDQPIKFMLSHNALSTSVGQYIDNLNSNASEPSPNMALPSNINTSNCHFSSPLLHFDQGVGAPASSDRSSPPSMSSSLRVPSPSVSNPLKPVSPSNPNTQKQIRYEAHDIPFTTHDFSTEHNYTYRESYTSNSSLSYPIGLPPVSSYVSSISNQQGPIESAHTTTSMYSSHYEGTPYTEHVPKWSKYQSDETGRSYVSPESQPTPYTRHTASNIRDQYEQYFPPGSDDTNETSKEITDKFELSTNDKETYERVPFNYKQYEDHAIRARGDINPEESIRDRSNLENNVDEHYYEATRYIHESNKTQNSDTFDRHVTENTSHDSRITQQRRHQMAQDFEELQSNTGLKSKGRQCVVSDTGDIQHNDSDFEQNKKNPIEHNFQDFPFEASKQRLEHHEEFTNAHPFDNRQHTKTHATGNQLEDIPPFEIGKGQGHLHHHDDFTDPSFEPRQQSLAYNSEEFTNEIFKSKQENAQIHNNDTLTQSSIGLQNCPNFESVNQYTLSENSGDFPNRHTFESERQQDLNQSDCANNSLEANRLHSLPQYHDNFQNNSTFEITRRQPILTQDHREFPNDTHYETNTHHPQIDGAEEFQNNTHFEPKQQHNLTNYQEKFNNSSHFEPNRRHTPLPQNLGEVQNNAHYEPNSENAITNDHEEFQNSTHFDVNGKQHSLMHDQEEYQSNSHFESRRQHTPISHDVNKEQNRTDFEGQQHLFAHDHGEFQNNTYFEISRPNTLNHDLDNFARNNQFQGDACTQRSQHISCATETDLHNSEEIVNPNRNSKDDMRPDQGNIQPNEYDNSFTDPNNTGSSGTDIPNKPIISSIDLFNEASTFYRHYIQGAVQHAMKKTHENESRTYKPPQNDYTDTQRSADLHRHYESSNLANIISNYKHASPYKSTQSYGEQSTTDTGQHYNDETVADHYSNDLNGNARNQNTKKYNDNHSILESEEASECMRQIVREILARSERLPIEGEQKEQSSEIHGREASYSPERAEAIRVYMLTAKPQPYISQSTTCISKPEYPISKLHEAESNSAMQHSYYIDEPHTAQDTLDHQDKGEEHNPTSEIYENDHNSSPVLPPQHVVRDHHRNVFISRSQDNSPSLNYNKETENNVIQVQKNKGYDLIQEKQHLNKYLISEKEKIAHDNKKECNNDVYNQNAQAEKNEQKKSSKMVQNSYTIYPNDIPKKRFKFNYDINDKANSSPVSEQVPLKGPASVNNKDKDDTTRLVQSKNDNVECNIDIKQKKKDHLLLAGLKQNTVTSVTSKVNPDIRIKQKQITEEEQYEDLLVIIVDANPVWWGKNTPNKSIGVSECIESITVFANSHLMLSTTNKLAILAIHNNKTHYLYNGIDESDNTDRQAEGDSGQYGKFQEVSETIKDSFKQLSSNTAGIHDNSAVMAGAMATALCYVQRMEREKTGSDNLAARILVVKGAEDNPGQYLSFMNTVFTAQKLGVVIDSCVLEHDSGLLQQASDITGGVYLALPSQRALLQYLLWVFLPEPRVRSQLSLPQAQRVDYRAACFCHRTLIDIGYVCSVCLSIFCKFTPICSTCQTKFKMNIPLKLKSKRLKAVTNAK</sequence>
<dbReference type="FunFam" id="3.30.160.60:FF:000303">
    <property type="entry name" value="Zinc finger protein 41"/>
    <property type="match status" value="1"/>
</dbReference>
<feature type="compositionally biased region" description="Basic and acidic residues" evidence="14">
    <location>
        <begin position="671"/>
        <end position="689"/>
    </location>
</feature>
<gene>
    <name evidence="16" type="ORF">OFUS_LOCUS24455</name>
</gene>
<feature type="compositionally biased region" description="Polar residues" evidence="14">
    <location>
        <begin position="250"/>
        <end position="259"/>
    </location>
</feature>
<feature type="domain" description="C2H2-type" evidence="15">
    <location>
        <begin position="690"/>
        <end position="717"/>
    </location>
</feature>
<dbReference type="SMART" id="SM00355">
    <property type="entry name" value="ZnF_C2H2"/>
    <property type="match status" value="12"/>
</dbReference>
<feature type="region of interest" description="Disordered" evidence="14">
    <location>
        <begin position="2051"/>
        <end position="2070"/>
    </location>
</feature>
<feature type="compositionally biased region" description="Polar residues" evidence="14">
    <location>
        <begin position="2056"/>
        <end position="2068"/>
    </location>
</feature>
<dbReference type="OrthoDB" id="17307at2759"/>
<evidence type="ECO:0000313" key="17">
    <source>
        <dbReference type="Proteomes" id="UP000749559"/>
    </source>
</evidence>
<comment type="similarity">
    <text evidence="3">Belongs to the krueppel C2H2-type zinc-finger protein family.</text>
</comment>
<feature type="region of interest" description="Disordered" evidence="14">
    <location>
        <begin position="2101"/>
        <end position="2121"/>
    </location>
</feature>
<keyword evidence="11 13" id="KW-0539">Nucleus</keyword>
<feature type="region of interest" description="Disordered" evidence="14">
    <location>
        <begin position="1555"/>
        <end position="1584"/>
    </location>
</feature>
<keyword evidence="17" id="KW-1185">Reference proteome</keyword>
<comment type="function">
    <text evidence="1">May be involved in transcriptional regulation.</text>
</comment>
<dbReference type="Proteomes" id="UP000749559">
    <property type="component" value="Unassembled WGS sequence"/>
</dbReference>
<feature type="compositionally biased region" description="Low complexity" evidence="14">
    <location>
        <begin position="1200"/>
        <end position="1227"/>
    </location>
</feature>
<dbReference type="PROSITE" id="PS50157">
    <property type="entry name" value="ZINC_FINGER_C2H2_2"/>
    <property type="match status" value="10"/>
</dbReference>
<evidence type="ECO:0000256" key="10">
    <source>
        <dbReference type="ARBA" id="ARBA00023163"/>
    </source>
</evidence>
<comment type="function">
    <text evidence="13">Component of the general transcription and DNA repair factor IIH (TFIIH) core complex, which is involved in general and transcription-coupled nucleotide excision repair (NER) of damaged DNA and, when complexed to CAK, in RNA transcription by RNA polymerase II. In NER, TFIIH acts by opening DNA around the lesion to allow the excision of the damaged oligonucleotide and its replacement by a new DNA fragment. In transcription, TFIIH has an essential role in transcription initiation. When the pre-initiation complex (PIC) has been established, TFIIH is required for promoter opening and promoter escape. Phosphorylation of the C-terminal tail (CTD) of the largest subunit of RNA polymerase II by the kinase module CAK controls the initiation of transcription.</text>
</comment>
<dbReference type="SUPFAM" id="SSF57667">
    <property type="entry name" value="beta-beta-alpha zinc fingers"/>
    <property type="match status" value="7"/>
</dbReference>
<dbReference type="EMBL" id="CAIIXF020000012">
    <property type="protein sequence ID" value="CAH1800590.1"/>
    <property type="molecule type" value="Genomic_DNA"/>
</dbReference>
<dbReference type="FunFam" id="3.30.160.60:FF:002343">
    <property type="entry name" value="Zinc finger protein 33A"/>
    <property type="match status" value="2"/>
</dbReference>
<dbReference type="GO" id="GO:0005675">
    <property type="term" value="C:transcription factor TFIIH holo complex"/>
    <property type="evidence" value="ECO:0007669"/>
    <property type="project" value="UniProtKB-UniRule"/>
</dbReference>
<dbReference type="PANTHER" id="PTHR24409:SF295">
    <property type="entry name" value="AZ2-RELATED"/>
    <property type="match status" value="1"/>
</dbReference>
<dbReference type="Gene3D" id="3.40.50.410">
    <property type="entry name" value="von Willebrand factor, type A domain"/>
    <property type="match status" value="1"/>
</dbReference>
<dbReference type="GO" id="GO:0000977">
    <property type="term" value="F:RNA polymerase II transcription regulatory region sequence-specific DNA binding"/>
    <property type="evidence" value="ECO:0007669"/>
    <property type="project" value="TreeGrafter"/>
</dbReference>
<evidence type="ECO:0000256" key="14">
    <source>
        <dbReference type="SAM" id="MobiDB-lite"/>
    </source>
</evidence>
<feature type="region of interest" description="Disordered" evidence="14">
    <location>
        <begin position="1"/>
        <end position="42"/>
    </location>
</feature>
<feature type="domain" description="C2H2-type" evidence="15">
    <location>
        <begin position="812"/>
        <end position="839"/>
    </location>
</feature>
<feature type="compositionally biased region" description="Polar residues" evidence="14">
    <location>
        <begin position="410"/>
        <end position="428"/>
    </location>
</feature>
<feature type="region of interest" description="Disordered" evidence="14">
    <location>
        <begin position="237"/>
        <end position="263"/>
    </location>
</feature>
<feature type="region of interest" description="Disordered" evidence="14">
    <location>
        <begin position="2183"/>
        <end position="2212"/>
    </location>
</feature>
<feature type="domain" description="C2H2-type" evidence="15">
    <location>
        <begin position="756"/>
        <end position="783"/>
    </location>
</feature>
<evidence type="ECO:0000256" key="13">
    <source>
        <dbReference type="RuleBase" id="RU368090"/>
    </source>
</evidence>
<evidence type="ECO:0000256" key="11">
    <source>
        <dbReference type="ARBA" id="ARBA00023242"/>
    </source>
</evidence>
<feature type="compositionally biased region" description="Polar residues" evidence="14">
    <location>
        <begin position="1923"/>
        <end position="1946"/>
    </location>
</feature>
<dbReference type="Gene3D" id="3.30.160.60">
    <property type="entry name" value="Classic Zinc Finger"/>
    <property type="match status" value="8"/>
</dbReference>
<feature type="compositionally biased region" description="Low complexity" evidence="14">
    <location>
        <begin position="202"/>
        <end position="213"/>
    </location>
</feature>
<feature type="region of interest" description="Disordered" evidence="14">
    <location>
        <begin position="1196"/>
        <end position="1237"/>
    </location>
</feature>
<keyword evidence="8 13" id="KW-0805">Transcription regulation</keyword>
<feature type="compositionally biased region" description="Low complexity" evidence="14">
    <location>
        <begin position="15"/>
        <end position="26"/>
    </location>
</feature>
<evidence type="ECO:0000256" key="8">
    <source>
        <dbReference type="ARBA" id="ARBA00023015"/>
    </source>
</evidence>
<name>A0A8S4Q413_OWEFU</name>
<keyword evidence="13" id="KW-0227">DNA damage</keyword>
<dbReference type="PANTHER" id="PTHR24409">
    <property type="entry name" value="ZINC FINGER PROTEIN 142"/>
    <property type="match status" value="1"/>
</dbReference>
<feature type="region of interest" description="Disordered" evidence="14">
    <location>
        <begin position="99"/>
        <end position="121"/>
    </location>
</feature>
<evidence type="ECO:0000256" key="9">
    <source>
        <dbReference type="ARBA" id="ARBA00023125"/>
    </source>
</evidence>
<dbReference type="InterPro" id="IPR013087">
    <property type="entry name" value="Znf_C2H2_type"/>
</dbReference>
<evidence type="ECO:0000256" key="2">
    <source>
        <dbReference type="ARBA" id="ARBA00004123"/>
    </source>
</evidence>
<comment type="subunit">
    <text evidence="13">Part of a TFIID-containing RNA polymerase II pre-initiation complex that is composed of TBP and at least GTF2A1, GTF2A2, GTF2E1, GTF2E2, GTF2F1, GTF2H2, GTF2H3, GTF2H4, GTF2H5, GTF2B, TCEA1, ERCC2, ERCC3, TAF1, TAF2, TAF3, TAF4, TAF5, TAF6, TAF7, TAF8, TAF9, TAF10, TAF11, TAF12 and TAF13. Component of the 7-subunit TFIIH core complex composed of XPB/ERCC3, XPD/ERCC2, GTF2H1, GTF2H2, GTF2H3, GTF2H4 and GTF2H5, which is active in NER. The core complex associates with the 3-subunit CDK-activating kinase (CAK) module composed of CCNH/cyclin H, CDK7 and MNAT1 to form the 10-subunit holoenzyme (holo-TFIIH) active in transcription. Interacts with RARA; the interaction requires prior phosphorylation of RARA on 'Ser-369' which then enhances interaction of RARA with CDK7.</text>
</comment>
<dbReference type="InterPro" id="IPR036236">
    <property type="entry name" value="Znf_C2H2_sf"/>
</dbReference>
<feature type="domain" description="C2H2-type" evidence="15">
    <location>
        <begin position="605"/>
        <end position="627"/>
    </location>
</feature>
<comment type="caution">
    <text evidence="16">The sequence shown here is derived from an EMBL/GenBank/DDBJ whole genome shotgun (WGS) entry which is preliminary data.</text>
</comment>